<gene>
    <name evidence="2" type="ORF">PPROV_000474800</name>
</gene>
<comment type="caution">
    <text evidence="2">The sequence shown here is derived from an EMBL/GenBank/DDBJ whole genome shotgun (WGS) entry which is preliminary data.</text>
</comment>
<dbReference type="Proteomes" id="UP000660262">
    <property type="component" value="Unassembled WGS sequence"/>
</dbReference>
<keyword evidence="3" id="KW-1185">Reference proteome</keyword>
<dbReference type="AlphaFoldDB" id="A0A830HKB9"/>
<feature type="region of interest" description="Disordered" evidence="1">
    <location>
        <begin position="1"/>
        <end position="37"/>
    </location>
</feature>
<evidence type="ECO:0000313" key="3">
    <source>
        <dbReference type="Proteomes" id="UP000660262"/>
    </source>
</evidence>
<proteinExistence type="predicted"/>
<evidence type="ECO:0000256" key="1">
    <source>
        <dbReference type="SAM" id="MobiDB-lite"/>
    </source>
</evidence>
<reference evidence="2" key="1">
    <citation type="submission" date="2020-10" db="EMBL/GenBank/DDBJ databases">
        <title>Unveiling of a novel bifunctional photoreceptor, Dualchrome1, isolated from a cosmopolitan green alga.</title>
        <authorList>
            <person name="Suzuki S."/>
            <person name="Kawachi M."/>
        </authorList>
    </citation>
    <scope>NUCLEOTIDE SEQUENCE</scope>
    <source>
        <strain evidence="2">NIES 2893</strain>
    </source>
</reference>
<organism evidence="2 3">
    <name type="scientific">Pycnococcus provasolii</name>
    <dbReference type="NCBI Taxonomy" id="41880"/>
    <lineage>
        <taxon>Eukaryota</taxon>
        <taxon>Viridiplantae</taxon>
        <taxon>Chlorophyta</taxon>
        <taxon>Pseudoscourfieldiophyceae</taxon>
        <taxon>Pseudoscourfieldiales</taxon>
        <taxon>Pycnococcaceae</taxon>
        <taxon>Pycnococcus</taxon>
    </lineage>
</organism>
<sequence length="157" mass="17762">MAAASTKSTPTARARARRRRQRVDEESRTSGAPGASPSMLLSLIVSTKHRTHGVSAPSHFKLGALERVQLNLDAFYHDAHIDPHKKGYLTVTVSVGDRRLATLRPVVLRYDAWYEEHRRYIAPSEWAISLPYDAKANPERYLANSFYMNNRSPLHHA</sequence>
<feature type="compositionally biased region" description="Low complexity" evidence="1">
    <location>
        <begin position="1"/>
        <end position="13"/>
    </location>
</feature>
<protein>
    <submittedName>
        <fullName evidence="2">Uncharacterized protein</fullName>
    </submittedName>
</protein>
<name>A0A830HKB9_9CHLO</name>
<dbReference type="EMBL" id="BNJQ01000011">
    <property type="protein sequence ID" value="GHP06001.1"/>
    <property type="molecule type" value="Genomic_DNA"/>
</dbReference>
<evidence type="ECO:0000313" key="2">
    <source>
        <dbReference type="EMBL" id="GHP06001.1"/>
    </source>
</evidence>
<accession>A0A830HKB9</accession>